<dbReference type="SUPFAM" id="SSF52777">
    <property type="entry name" value="CoA-dependent acyltransferases"/>
    <property type="match status" value="1"/>
</dbReference>
<dbReference type="GO" id="GO:0003824">
    <property type="term" value="F:catalytic activity"/>
    <property type="evidence" value="ECO:0007669"/>
    <property type="project" value="InterPro"/>
</dbReference>
<dbReference type="SUPFAM" id="SSF47336">
    <property type="entry name" value="ACP-like"/>
    <property type="match status" value="1"/>
</dbReference>
<dbReference type="InterPro" id="IPR013120">
    <property type="entry name" value="FAR_NAD-bd"/>
</dbReference>
<dbReference type="InterPro" id="IPR036736">
    <property type="entry name" value="ACP-like_sf"/>
</dbReference>
<reference evidence="6" key="1">
    <citation type="journal article" date="2015" name="PeerJ">
        <title>First genomic representation of candidate bacterial phylum KSB3 points to enhanced environmental sensing as a trigger of wastewater bulking.</title>
        <authorList>
            <person name="Sekiguchi Y."/>
            <person name="Ohashi A."/>
            <person name="Parks D.H."/>
            <person name="Yamauchi T."/>
            <person name="Tyson G.W."/>
            <person name="Hugenholtz P."/>
        </authorList>
    </citation>
    <scope>NUCLEOTIDE SEQUENCE [LARGE SCALE GENOMIC DNA]</scope>
</reference>
<dbReference type="InterPro" id="IPR010080">
    <property type="entry name" value="Thioester_reductase-like_dom"/>
</dbReference>
<dbReference type="PANTHER" id="PTHR44845:SF6">
    <property type="entry name" value="BETA-ALANINE-ACTIVATING ENZYME"/>
    <property type="match status" value="1"/>
</dbReference>
<dbReference type="InterPro" id="IPR000873">
    <property type="entry name" value="AMP-dep_synth/lig_dom"/>
</dbReference>
<dbReference type="CDD" id="cd05235">
    <property type="entry name" value="SDR_e1"/>
    <property type="match status" value="1"/>
</dbReference>
<dbReference type="InterPro" id="IPR036291">
    <property type="entry name" value="NAD(P)-bd_dom_sf"/>
</dbReference>
<dbReference type="NCBIfam" id="TIGR01746">
    <property type="entry name" value="Thioester-redct"/>
    <property type="match status" value="1"/>
</dbReference>
<keyword evidence="4" id="KW-0597">Phosphoprotein</keyword>
<dbReference type="Proteomes" id="UP000030700">
    <property type="component" value="Unassembled WGS sequence"/>
</dbReference>
<dbReference type="PANTHER" id="PTHR44845">
    <property type="entry name" value="CARRIER DOMAIN-CONTAINING PROTEIN"/>
    <property type="match status" value="1"/>
</dbReference>
<dbReference type="FunFam" id="3.30.300.30:FF:000010">
    <property type="entry name" value="Enterobactin synthetase component F"/>
    <property type="match status" value="1"/>
</dbReference>
<evidence type="ECO:0000256" key="2">
    <source>
        <dbReference type="ARBA" id="ARBA00006432"/>
    </source>
</evidence>
<evidence type="ECO:0000256" key="3">
    <source>
        <dbReference type="ARBA" id="ARBA00022450"/>
    </source>
</evidence>
<evidence type="ECO:0000259" key="5">
    <source>
        <dbReference type="PROSITE" id="PS50075"/>
    </source>
</evidence>
<dbReference type="Gene3D" id="3.40.50.720">
    <property type="entry name" value="NAD(P)-binding Rossmann-like Domain"/>
    <property type="match status" value="1"/>
</dbReference>
<comment type="similarity">
    <text evidence="2">Belongs to the ATP-dependent AMP-binding enzyme family.</text>
</comment>
<keyword evidence="3" id="KW-0596">Phosphopantetheine</keyword>
<comment type="cofactor">
    <cofactor evidence="1">
        <name>pantetheine 4'-phosphate</name>
        <dbReference type="ChEBI" id="CHEBI:47942"/>
    </cofactor>
</comment>
<feature type="domain" description="Carrier" evidence="5">
    <location>
        <begin position="704"/>
        <end position="779"/>
    </location>
</feature>
<dbReference type="STRING" id="1499966.U14_05546"/>
<dbReference type="Pfam" id="PF00501">
    <property type="entry name" value="AMP-binding"/>
    <property type="match status" value="1"/>
</dbReference>
<dbReference type="Gene3D" id="1.10.1200.10">
    <property type="entry name" value="ACP-like"/>
    <property type="match status" value="1"/>
</dbReference>
<dbReference type="FunFam" id="3.40.50.980:FF:000001">
    <property type="entry name" value="Non-ribosomal peptide synthetase"/>
    <property type="match status" value="1"/>
</dbReference>
<dbReference type="Gene3D" id="3.30.559.30">
    <property type="entry name" value="Nonribosomal peptide synthetase, condensation domain"/>
    <property type="match status" value="1"/>
</dbReference>
<dbReference type="InterPro" id="IPR009081">
    <property type="entry name" value="PP-bd_ACP"/>
</dbReference>
<dbReference type="Gene3D" id="3.40.50.980">
    <property type="match status" value="2"/>
</dbReference>
<dbReference type="SUPFAM" id="SSF56801">
    <property type="entry name" value="Acetyl-CoA synthetase-like"/>
    <property type="match status" value="1"/>
</dbReference>
<dbReference type="Gene3D" id="3.30.300.30">
    <property type="match status" value="1"/>
</dbReference>
<dbReference type="PIRSF" id="PIRSF001617">
    <property type="entry name" value="Alpha-AR"/>
    <property type="match status" value="1"/>
</dbReference>
<keyword evidence="7" id="KW-1185">Reference proteome</keyword>
<dbReference type="EMBL" id="DF820461">
    <property type="protein sequence ID" value="GAK54267.1"/>
    <property type="molecule type" value="Genomic_DNA"/>
</dbReference>
<protein>
    <submittedName>
        <fullName evidence="6">NcpB protein</fullName>
    </submittedName>
</protein>
<dbReference type="Pfam" id="PF00550">
    <property type="entry name" value="PP-binding"/>
    <property type="match status" value="1"/>
</dbReference>
<dbReference type="FunFam" id="1.10.1200.10:FF:000005">
    <property type="entry name" value="Nonribosomal peptide synthetase 1"/>
    <property type="match status" value="1"/>
</dbReference>
<dbReference type="GO" id="GO:0043041">
    <property type="term" value="P:amino acid activation for nonribosomal peptide biosynthetic process"/>
    <property type="evidence" value="ECO:0007669"/>
    <property type="project" value="UniProtKB-ARBA"/>
</dbReference>
<dbReference type="InterPro" id="IPR020845">
    <property type="entry name" value="AMP-binding_CS"/>
</dbReference>
<dbReference type="HOGENOM" id="CLU_000022_2_17_0"/>
<evidence type="ECO:0000256" key="1">
    <source>
        <dbReference type="ARBA" id="ARBA00001957"/>
    </source>
</evidence>
<dbReference type="AlphaFoldDB" id="A0A081BS86"/>
<accession>A0A081BS86</accession>
<evidence type="ECO:0000256" key="4">
    <source>
        <dbReference type="ARBA" id="ARBA00022553"/>
    </source>
</evidence>
<dbReference type="InterPro" id="IPR025110">
    <property type="entry name" value="AMP-bd_C"/>
</dbReference>
<name>A0A081BS86_9BACT</name>
<gene>
    <name evidence="6" type="ORF">U14_05546</name>
</gene>
<dbReference type="PROSITE" id="PS50075">
    <property type="entry name" value="CARRIER"/>
    <property type="match status" value="1"/>
</dbReference>
<dbReference type="InterPro" id="IPR010071">
    <property type="entry name" value="AA_adenyl_dom"/>
</dbReference>
<organism evidence="6">
    <name type="scientific">Candidatus Moduliflexus flocculans</name>
    <dbReference type="NCBI Taxonomy" id="1499966"/>
    <lineage>
        <taxon>Bacteria</taxon>
        <taxon>Candidatus Moduliflexota</taxon>
        <taxon>Candidatus Moduliflexia</taxon>
        <taxon>Candidatus Moduliflexales</taxon>
        <taxon>Candidatus Moduliflexaceae</taxon>
    </lineage>
</organism>
<dbReference type="GO" id="GO:0044550">
    <property type="term" value="P:secondary metabolite biosynthetic process"/>
    <property type="evidence" value="ECO:0007669"/>
    <property type="project" value="UniProtKB-ARBA"/>
</dbReference>
<dbReference type="Pfam" id="PF07993">
    <property type="entry name" value="NAD_binding_4"/>
    <property type="match status" value="1"/>
</dbReference>
<dbReference type="InterPro" id="IPR045851">
    <property type="entry name" value="AMP-bd_C_sf"/>
</dbReference>
<dbReference type="FunFam" id="2.30.38.10:FF:000001">
    <property type="entry name" value="Non-ribosomal peptide synthetase PvdI"/>
    <property type="match status" value="1"/>
</dbReference>
<dbReference type="PROSITE" id="PS00455">
    <property type="entry name" value="AMP_BINDING"/>
    <property type="match status" value="1"/>
</dbReference>
<dbReference type="SUPFAM" id="SSF51735">
    <property type="entry name" value="NAD(P)-binding Rossmann-fold domains"/>
    <property type="match status" value="1"/>
</dbReference>
<evidence type="ECO:0000313" key="6">
    <source>
        <dbReference type="EMBL" id="GAK54267.1"/>
    </source>
</evidence>
<dbReference type="Pfam" id="PF13193">
    <property type="entry name" value="AMP-binding_C"/>
    <property type="match status" value="1"/>
</dbReference>
<dbReference type="Pfam" id="PF00668">
    <property type="entry name" value="Condensation"/>
    <property type="match status" value="1"/>
</dbReference>
<sequence length="1199" mass="134941">MLLYRYTGQEDLLIGFPVANRHAVEFEALLGLFMNTLVLRTDLSGNPTFLELLARVRSATLTAQEHQELPFERLIAAIYPDRDPSYHPVFQSMFVFENMPMPIFRLSKVTLMPIDIFNHTAKFDCSLVLTEKEDELAGQIEYSTDLFTPQTIERLVNHFHILLKEIVAHPERRIAEIPMLTEAECRLFFQTEPFEKLPNSSMKCVHQLFEEQVERTPNAIALVFDEQYLTYQQLNRKANQLAHYLQRHGVEPETLVGICMERSFEMIIGLLGVLKAGGAYLPLVPTYPQERLAFMMQDSRMLLLLTHTATYDNLSLDRPGSVVCLNGDWSQFEGESQENPKNNVSANSLAYVIYTSGSTGVPKGVLVTHIGIPNLCAAQILAFRLSEQSRVLQMASFGFDASVSEIFTTFLAGATLVLMPQEKILPGEPLAQTLRETKISIVTLPPSVLEILEERNLPDLQTVISAGEACSAEIIQRWSAGRHFINAYGPTEATVCATMNEQVDSIHPSNIGRAIPGVALYILNSSLQPCPIGVPGELHIGGIALARGYLNQPELTAERFIPNPFSPQSGKRLYKTGDLARFLPDGTIEYLGRIDHQVKIRGFRIELGEIEAVLRQQPKIAQSVVIMREHGSRGKHLLAYIVPQSGVTISTSDVRMSLKRSLPDYMIPDVIMVLDKFPLTPNGKIDRLALPHPEQGTFHENFVAPRHPIEQILANTWAEILEIEQVGIHDNFFELGGHSLLTMKLMFRVCDIFQVKLPLRMLFEAPTIAEFAKILEAVRGVNVEDKLMHIGAVDEVAESQLDEKIRPESLELPETRFSNPAIVFLTGATGFLGAFLLAELLQKTKAQVYCLVRAATVEEGWQRLQNTLKKYALWHNGIVQDRIVPILGDLSLPRFGVSEEQFQQLACEIDMIYHNGAMVNLVYPYAGLKAANVDAAKDIIRLACVARLKPIHYISTMSVFLTAGFAKKRTVYEDTPLDSFDELIQEGYAQSKWIAEKLLEQAKERNVPVTIYRPGTISGHSVTGVWNTDDVVCSVIKGCIQLGKAPYKNIIYTYLTPVDYVSQAIMHLSQQPTSAGRVFHLVNPMPLQWNEIVDWIYDFGYPFERLSYKAWQAALVPLATARTQENALSHLLPVYLENEPDRYEPQFFDCQRTLDALTGTDITCPSIPSLLETYFANFIRTGFLWKPVRQDQGTYREEQ</sequence>
<proteinExistence type="inferred from homology"/>
<dbReference type="NCBIfam" id="TIGR01733">
    <property type="entry name" value="AA-adenyl-dom"/>
    <property type="match status" value="1"/>
</dbReference>
<evidence type="ECO:0000313" key="7">
    <source>
        <dbReference type="Proteomes" id="UP000030700"/>
    </source>
</evidence>
<dbReference type="InterPro" id="IPR001242">
    <property type="entry name" value="Condensation_dom"/>
</dbReference>
<dbReference type="FunFam" id="3.40.50.12780:FF:000012">
    <property type="entry name" value="Non-ribosomal peptide synthetase"/>
    <property type="match status" value="1"/>
</dbReference>
<dbReference type="Gene3D" id="2.30.38.10">
    <property type="entry name" value="Luciferase, Domain 3"/>
    <property type="match status" value="1"/>
</dbReference>
<dbReference type="CDD" id="cd17652">
    <property type="entry name" value="A_NRPS_CmdD_like"/>
    <property type="match status" value="1"/>
</dbReference>